<proteinExistence type="predicted"/>
<name>A0A067MG14_BOTB1</name>
<organism evidence="1 2">
    <name type="scientific">Botryobasidium botryosum (strain FD-172 SS1)</name>
    <dbReference type="NCBI Taxonomy" id="930990"/>
    <lineage>
        <taxon>Eukaryota</taxon>
        <taxon>Fungi</taxon>
        <taxon>Dikarya</taxon>
        <taxon>Basidiomycota</taxon>
        <taxon>Agaricomycotina</taxon>
        <taxon>Agaricomycetes</taxon>
        <taxon>Cantharellales</taxon>
        <taxon>Botryobasidiaceae</taxon>
        <taxon>Botryobasidium</taxon>
    </lineage>
</organism>
<dbReference type="AlphaFoldDB" id="A0A067MG14"/>
<dbReference type="Proteomes" id="UP000027195">
    <property type="component" value="Unassembled WGS sequence"/>
</dbReference>
<keyword evidence="2" id="KW-1185">Reference proteome</keyword>
<protein>
    <submittedName>
        <fullName evidence="1">Uncharacterized protein</fullName>
    </submittedName>
</protein>
<evidence type="ECO:0000313" key="2">
    <source>
        <dbReference type="Proteomes" id="UP000027195"/>
    </source>
</evidence>
<evidence type="ECO:0000313" key="1">
    <source>
        <dbReference type="EMBL" id="KDQ10511.1"/>
    </source>
</evidence>
<sequence>MLSGSGSGLASPRLAVWPYASEIVPTKRAACDSESKCPEICLYAGLVVCKNERQEGKPRRRPRISDCSCSPCVLKRSKHWCKRCSGYLCSDPLAGPWLYANAPGTTSLTRTSPLGPALAAGIQLGIMHLPPM</sequence>
<gene>
    <name evidence="1" type="ORF">BOTBODRAFT_493136</name>
</gene>
<dbReference type="InParanoid" id="A0A067MG14"/>
<accession>A0A067MG14</accession>
<reference evidence="2" key="1">
    <citation type="journal article" date="2014" name="Proc. Natl. Acad. Sci. U.S.A.">
        <title>Extensive sampling of basidiomycete genomes demonstrates inadequacy of the white-rot/brown-rot paradigm for wood decay fungi.</title>
        <authorList>
            <person name="Riley R."/>
            <person name="Salamov A.A."/>
            <person name="Brown D.W."/>
            <person name="Nagy L.G."/>
            <person name="Floudas D."/>
            <person name="Held B.W."/>
            <person name="Levasseur A."/>
            <person name="Lombard V."/>
            <person name="Morin E."/>
            <person name="Otillar R."/>
            <person name="Lindquist E.A."/>
            <person name="Sun H."/>
            <person name="LaButti K.M."/>
            <person name="Schmutz J."/>
            <person name="Jabbour D."/>
            <person name="Luo H."/>
            <person name="Baker S.E."/>
            <person name="Pisabarro A.G."/>
            <person name="Walton J.D."/>
            <person name="Blanchette R.A."/>
            <person name="Henrissat B."/>
            <person name="Martin F."/>
            <person name="Cullen D."/>
            <person name="Hibbett D.S."/>
            <person name="Grigoriev I.V."/>
        </authorList>
    </citation>
    <scope>NUCLEOTIDE SEQUENCE [LARGE SCALE GENOMIC DNA]</scope>
    <source>
        <strain evidence="2">FD-172 SS1</strain>
    </source>
</reference>
<dbReference type="EMBL" id="KL198067">
    <property type="protein sequence ID" value="KDQ10511.1"/>
    <property type="molecule type" value="Genomic_DNA"/>
</dbReference>
<dbReference type="HOGENOM" id="CLU_1916748_0_0_1"/>